<feature type="transmembrane region" description="Helical" evidence="1">
    <location>
        <begin position="68"/>
        <end position="89"/>
    </location>
</feature>
<dbReference type="AlphaFoldDB" id="A0A679IL92"/>
<name>A0A679IL92_9ENTE</name>
<sequence>MNFFYFCLILVSLLIIWTIIKKVNSSNFFISTAIEWLFVGGLVCLSAFFPKFVFKISNFLGFEVPSNFIIFSSVLFLAYQILNLSVIVAKQNRQIITLIQELSIMKKEKEGK</sequence>
<dbReference type="Pfam" id="PF10066">
    <property type="entry name" value="DUF2304"/>
    <property type="match status" value="1"/>
</dbReference>
<proteinExistence type="predicted"/>
<dbReference type="Proteomes" id="UP000502998">
    <property type="component" value="Chromosome"/>
</dbReference>
<keyword evidence="1" id="KW-1133">Transmembrane helix</keyword>
<dbReference type="EMBL" id="AP022822">
    <property type="protein sequence ID" value="BCA85451.1"/>
    <property type="molecule type" value="Genomic_DNA"/>
</dbReference>
<evidence type="ECO:0000313" key="3">
    <source>
        <dbReference type="Proteomes" id="UP000502998"/>
    </source>
</evidence>
<keyword evidence="1" id="KW-0472">Membrane</keyword>
<protein>
    <submittedName>
        <fullName evidence="2">Membrane protein</fullName>
    </submittedName>
</protein>
<dbReference type="RefSeq" id="WP_173102726.1">
    <property type="nucleotide sequence ID" value="NZ_AP022822.1"/>
</dbReference>
<dbReference type="KEGG" id="esg:EsVE80_09740"/>
<accession>A0A679IL92</accession>
<keyword evidence="3" id="KW-1185">Reference proteome</keyword>
<keyword evidence="1" id="KW-0812">Transmembrane</keyword>
<evidence type="ECO:0000313" key="2">
    <source>
        <dbReference type="EMBL" id="BCA85451.1"/>
    </source>
</evidence>
<gene>
    <name evidence="2" type="ORF">EsVE80_09740</name>
</gene>
<feature type="transmembrane region" description="Helical" evidence="1">
    <location>
        <begin position="28"/>
        <end position="48"/>
    </location>
</feature>
<evidence type="ECO:0000256" key="1">
    <source>
        <dbReference type="SAM" id="Phobius"/>
    </source>
</evidence>
<organism evidence="2 3">
    <name type="scientific">Enterococcus saigonensis</name>
    <dbReference type="NCBI Taxonomy" id="1805431"/>
    <lineage>
        <taxon>Bacteria</taxon>
        <taxon>Bacillati</taxon>
        <taxon>Bacillota</taxon>
        <taxon>Bacilli</taxon>
        <taxon>Lactobacillales</taxon>
        <taxon>Enterococcaceae</taxon>
        <taxon>Enterococcus</taxon>
    </lineage>
</organism>
<dbReference type="InterPro" id="IPR019277">
    <property type="entry name" value="DUF2304"/>
</dbReference>
<reference evidence="2 3" key="1">
    <citation type="submission" date="2020-02" db="EMBL/GenBank/DDBJ databases">
        <title>Characterization of vanA genotype vancomycin-resistant Enterococcus saigonensis VE80.</title>
        <authorList>
            <person name="Harada T."/>
            <person name="Motooka D."/>
            <person name="Nakamura S."/>
            <person name="Yamamoto Y."/>
            <person name="Kawahara R."/>
            <person name="Kawatsu K."/>
        </authorList>
    </citation>
    <scope>NUCLEOTIDE SEQUENCE [LARGE SCALE GENOMIC DNA]</scope>
    <source>
        <strain evidence="2 3">VE80</strain>
    </source>
</reference>